<dbReference type="InterPro" id="IPR020616">
    <property type="entry name" value="Thiolase_N"/>
</dbReference>
<evidence type="ECO:0000256" key="6">
    <source>
        <dbReference type="ARBA" id="ARBA00052235"/>
    </source>
</evidence>
<feature type="domain" description="Thiolase C-terminal" evidence="9">
    <location>
        <begin position="370"/>
        <end position="490"/>
    </location>
</feature>
<accession>A0A0D2KYI3</accession>
<keyword evidence="3" id="KW-0479">Metal-binding</keyword>
<dbReference type="AlphaFoldDB" id="A0A0D2KYI3"/>
<dbReference type="KEGG" id="mng:MNEG_7686"/>
<evidence type="ECO:0000256" key="4">
    <source>
        <dbReference type="ARBA" id="ARBA00022958"/>
    </source>
</evidence>
<evidence type="ECO:0000259" key="8">
    <source>
        <dbReference type="Pfam" id="PF00108"/>
    </source>
</evidence>
<dbReference type="GO" id="GO:0006635">
    <property type="term" value="P:fatty acid beta-oxidation"/>
    <property type="evidence" value="ECO:0007669"/>
    <property type="project" value="TreeGrafter"/>
</dbReference>
<dbReference type="EMBL" id="KK101604">
    <property type="protein sequence ID" value="KIZ00274.1"/>
    <property type="molecule type" value="Genomic_DNA"/>
</dbReference>
<evidence type="ECO:0000256" key="7">
    <source>
        <dbReference type="RuleBase" id="RU003557"/>
    </source>
</evidence>
<dbReference type="EC" id="2.3.1.9" evidence="10"/>
<evidence type="ECO:0000256" key="3">
    <source>
        <dbReference type="ARBA" id="ARBA00022723"/>
    </source>
</evidence>
<dbReference type="FunFam" id="3.40.47.10:FF:000007">
    <property type="entry name" value="acetyl-CoA acetyltransferase, mitochondrial"/>
    <property type="match status" value="1"/>
</dbReference>
<dbReference type="InterPro" id="IPR016039">
    <property type="entry name" value="Thiolase-like"/>
</dbReference>
<comment type="similarity">
    <text evidence="1 7">Belongs to the thiolase-like superfamily. Thiolase family.</text>
</comment>
<dbReference type="RefSeq" id="XP_013899293.1">
    <property type="nucleotide sequence ID" value="XM_014043839.1"/>
</dbReference>
<dbReference type="Pfam" id="PF02803">
    <property type="entry name" value="Thiolase_C"/>
    <property type="match status" value="1"/>
</dbReference>
<dbReference type="GO" id="GO:0046872">
    <property type="term" value="F:metal ion binding"/>
    <property type="evidence" value="ECO:0007669"/>
    <property type="project" value="UniProtKB-KW"/>
</dbReference>
<gene>
    <name evidence="10" type="ORF">MNEG_7686</name>
</gene>
<dbReference type="InterPro" id="IPR020613">
    <property type="entry name" value="Thiolase_CS"/>
</dbReference>
<dbReference type="GO" id="GO:0005739">
    <property type="term" value="C:mitochondrion"/>
    <property type="evidence" value="ECO:0007669"/>
    <property type="project" value="TreeGrafter"/>
</dbReference>
<protein>
    <submittedName>
        <fullName evidence="10">Acetyl-CoA C-acetyltransferase</fullName>
        <ecNumber evidence="10">2.3.1.9</ecNumber>
    </submittedName>
</protein>
<dbReference type="OrthoDB" id="5404651at2759"/>
<dbReference type="GO" id="GO:0003985">
    <property type="term" value="F:acetyl-CoA C-acetyltransferase activity"/>
    <property type="evidence" value="ECO:0007669"/>
    <property type="project" value="UniProtKB-EC"/>
</dbReference>
<dbReference type="PANTHER" id="PTHR18919:SF156">
    <property type="entry name" value="ACETYL-COA ACETYLTRANSFERASE, MITOCHONDRIAL"/>
    <property type="match status" value="1"/>
</dbReference>
<dbReference type="Gene3D" id="3.40.47.10">
    <property type="match status" value="1"/>
</dbReference>
<reference evidence="10 11" key="1">
    <citation type="journal article" date="2013" name="BMC Genomics">
        <title>Reconstruction of the lipid metabolism for the microalga Monoraphidium neglectum from its genome sequence reveals characteristics suitable for biofuel production.</title>
        <authorList>
            <person name="Bogen C."/>
            <person name="Al-Dilaimi A."/>
            <person name="Albersmeier A."/>
            <person name="Wichmann J."/>
            <person name="Grundmann M."/>
            <person name="Rupp O."/>
            <person name="Lauersen K.J."/>
            <person name="Blifernez-Klassen O."/>
            <person name="Kalinowski J."/>
            <person name="Goesmann A."/>
            <person name="Mussgnug J.H."/>
            <person name="Kruse O."/>
        </authorList>
    </citation>
    <scope>NUCLEOTIDE SEQUENCE [LARGE SCALE GENOMIC DNA]</scope>
    <source>
        <strain evidence="10 11">SAG 48.87</strain>
    </source>
</reference>
<dbReference type="InterPro" id="IPR002155">
    <property type="entry name" value="Thiolase"/>
</dbReference>
<feature type="domain" description="Thiolase N-terminal" evidence="8">
    <location>
        <begin position="102"/>
        <end position="361"/>
    </location>
</feature>
<organism evidence="10 11">
    <name type="scientific">Monoraphidium neglectum</name>
    <dbReference type="NCBI Taxonomy" id="145388"/>
    <lineage>
        <taxon>Eukaryota</taxon>
        <taxon>Viridiplantae</taxon>
        <taxon>Chlorophyta</taxon>
        <taxon>core chlorophytes</taxon>
        <taxon>Chlorophyceae</taxon>
        <taxon>CS clade</taxon>
        <taxon>Sphaeropleales</taxon>
        <taxon>Selenastraceae</taxon>
        <taxon>Monoraphidium</taxon>
    </lineage>
</organism>
<sequence length="500" mass="51612">MREAGCEWDTAAPWLILQHGSADLVRRCRDAGLLELVCEMAWCVAGLGHLEMLQYMVGTGCPFDRKLCRDVARGARGAAVFAASARGMATADLASLNPRDAVIVSAARTPLGAFQGSLSALTATQLGGVAIRAAVARAGVRPEDVQEVLFGNVCSANLGQAPASQAAAEGGLPHSVPATTINKVCASGMKAAIFAAQSILAGDADLIVAGGMESMSGVPYYMPALRGGARLGHVQAVDGLVKDGLWDPGTDAHMGACAELCAERFQITREDMDRHAISAFERARAAALAGHTDAEVVPVEVPSGRRGGAPVVVTRDEALTKIDVEKLRGLRPFFKQDGGSITAGNSSPLSDGACALVIASAEHARRDGLPALAVVRGYGDANQQPEWFTTAPAAAIPKALARAGLRQEQVDYWEVNQAFSVVDLVNQKILGLDPARVNAHGGAVALGHPLGATGAVIISRLISVLRAHGARVGCAAICNGGGGASAIVIEALRQQQGSHI</sequence>
<evidence type="ECO:0000313" key="10">
    <source>
        <dbReference type="EMBL" id="KIZ00274.1"/>
    </source>
</evidence>
<proteinExistence type="inferred from homology"/>
<dbReference type="PANTHER" id="PTHR18919">
    <property type="entry name" value="ACETYL-COA C-ACYLTRANSFERASE"/>
    <property type="match status" value="1"/>
</dbReference>
<keyword evidence="5 7" id="KW-0012">Acyltransferase</keyword>
<evidence type="ECO:0000259" key="9">
    <source>
        <dbReference type="Pfam" id="PF02803"/>
    </source>
</evidence>
<evidence type="ECO:0000256" key="2">
    <source>
        <dbReference type="ARBA" id="ARBA00022679"/>
    </source>
</evidence>
<dbReference type="STRING" id="145388.A0A0D2KYI3"/>
<dbReference type="InterPro" id="IPR020617">
    <property type="entry name" value="Thiolase_C"/>
</dbReference>
<keyword evidence="4" id="KW-0630">Potassium</keyword>
<name>A0A0D2KYI3_9CHLO</name>
<evidence type="ECO:0000256" key="5">
    <source>
        <dbReference type="ARBA" id="ARBA00023315"/>
    </source>
</evidence>
<dbReference type="PROSITE" id="PS00737">
    <property type="entry name" value="THIOLASE_2"/>
    <property type="match status" value="1"/>
</dbReference>
<keyword evidence="2 7" id="KW-0808">Transferase</keyword>
<comment type="catalytic activity">
    <reaction evidence="6">
        <text>2 acetyl-CoA = acetoacetyl-CoA + CoA</text>
        <dbReference type="Rhea" id="RHEA:21036"/>
        <dbReference type="ChEBI" id="CHEBI:57286"/>
        <dbReference type="ChEBI" id="CHEBI:57287"/>
        <dbReference type="ChEBI" id="CHEBI:57288"/>
        <dbReference type="EC" id="2.3.1.9"/>
    </reaction>
    <physiologicalReaction direction="left-to-right" evidence="6">
        <dbReference type="Rhea" id="RHEA:21037"/>
    </physiologicalReaction>
</comment>
<dbReference type="Pfam" id="PF00108">
    <property type="entry name" value="Thiolase_N"/>
    <property type="match status" value="1"/>
</dbReference>
<evidence type="ECO:0000256" key="1">
    <source>
        <dbReference type="ARBA" id="ARBA00010982"/>
    </source>
</evidence>
<dbReference type="CDD" id="cd00751">
    <property type="entry name" value="thiolase"/>
    <property type="match status" value="1"/>
</dbReference>
<dbReference type="SUPFAM" id="SSF53901">
    <property type="entry name" value="Thiolase-like"/>
    <property type="match status" value="2"/>
</dbReference>
<dbReference type="GeneID" id="25740562"/>
<evidence type="ECO:0000313" key="11">
    <source>
        <dbReference type="Proteomes" id="UP000054498"/>
    </source>
</evidence>
<dbReference type="NCBIfam" id="TIGR01930">
    <property type="entry name" value="AcCoA-C-Actrans"/>
    <property type="match status" value="1"/>
</dbReference>
<keyword evidence="11" id="KW-1185">Reference proteome</keyword>
<dbReference type="Proteomes" id="UP000054498">
    <property type="component" value="Unassembled WGS sequence"/>
</dbReference>